<name>A0AAW1VGN4_9CUCU</name>
<dbReference type="AlphaFoldDB" id="A0AAW1VGN4"/>
<evidence type="ECO:0000256" key="1">
    <source>
        <dbReference type="SAM" id="MobiDB-lite"/>
    </source>
</evidence>
<comment type="caution">
    <text evidence="2">The sequence shown here is derived from an EMBL/GenBank/DDBJ whole genome shotgun (WGS) entry which is preliminary data.</text>
</comment>
<organism evidence="2 3">
    <name type="scientific">Henosepilachna vigintioctopunctata</name>
    <dbReference type="NCBI Taxonomy" id="420089"/>
    <lineage>
        <taxon>Eukaryota</taxon>
        <taxon>Metazoa</taxon>
        <taxon>Ecdysozoa</taxon>
        <taxon>Arthropoda</taxon>
        <taxon>Hexapoda</taxon>
        <taxon>Insecta</taxon>
        <taxon>Pterygota</taxon>
        <taxon>Neoptera</taxon>
        <taxon>Endopterygota</taxon>
        <taxon>Coleoptera</taxon>
        <taxon>Polyphaga</taxon>
        <taxon>Cucujiformia</taxon>
        <taxon>Coccinelloidea</taxon>
        <taxon>Coccinellidae</taxon>
        <taxon>Epilachninae</taxon>
        <taxon>Epilachnini</taxon>
        <taxon>Henosepilachna</taxon>
    </lineage>
</organism>
<evidence type="ECO:0000313" key="3">
    <source>
        <dbReference type="Proteomes" id="UP001431783"/>
    </source>
</evidence>
<reference evidence="2 3" key="1">
    <citation type="submission" date="2023-03" db="EMBL/GenBank/DDBJ databases">
        <title>Genome insight into feeding habits of ladybird beetles.</title>
        <authorList>
            <person name="Li H.-S."/>
            <person name="Huang Y.-H."/>
            <person name="Pang H."/>
        </authorList>
    </citation>
    <scope>NUCLEOTIDE SEQUENCE [LARGE SCALE GENOMIC DNA]</scope>
    <source>
        <strain evidence="2">SYSU_2023b</strain>
        <tissue evidence="2">Whole body</tissue>
    </source>
</reference>
<accession>A0AAW1VGN4</accession>
<keyword evidence="3" id="KW-1185">Reference proteome</keyword>
<evidence type="ECO:0000313" key="2">
    <source>
        <dbReference type="EMBL" id="KAK9891470.1"/>
    </source>
</evidence>
<feature type="region of interest" description="Disordered" evidence="1">
    <location>
        <begin position="180"/>
        <end position="199"/>
    </location>
</feature>
<proteinExistence type="predicted"/>
<feature type="compositionally biased region" description="Basic and acidic residues" evidence="1">
    <location>
        <begin position="190"/>
        <end position="199"/>
    </location>
</feature>
<dbReference type="EMBL" id="JARQZJ010000128">
    <property type="protein sequence ID" value="KAK9891470.1"/>
    <property type="molecule type" value="Genomic_DNA"/>
</dbReference>
<feature type="compositionally biased region" description="Polar residues" evidence="1">
    <location>
        <begin position="106"/>
        <end position="122"/>
    </location>
</feature>
<sequence length="199" mass="22936">MLARTTRHHFNTTAVKRIIENSPLHLSPDGLTARLMRRRFRSEEFLIPFNFAASHVIETRSGVIDERIECISAFTLRDLIRYFIGINELIKINELLEYKKTLGSSNTENLSISNKNRNSASRNQKKLYTDVVKPTKDGSNYIKEYMGTTNFKNAEELINERKRIMNEVINLEIDRPDVGQEGTDKNCNVRGEEISRGVT</sequence>
<dbReference type="Proteomes" id="UP001431783">
    <property type="component" value="Unassembled WGS sequence"/>
</dbReference>
<gene>
    <name evidence="2" type="ORF">WA026_014702</name>
</gene>
<protein>
    <submittedName>
        <fullName evidence="2">Uncharacterized protein</fullName>
    </submittedName>
</protein>
<feature type="region of interest" description="Disordered" evidence="1">
    <location>
        <begin position="106"/>
        <end position="125"/>
    </location>
</feature>